<feature type="domain" description="PNPLA" evidence="8">
    <location>
        <begin position="38"/>
        <end position="228"/>
    </location>
</feature>
<feature type="signal peptide" evidence="7">
    <location>
        <begin position="1"/>
        <end position="21"/>
    </location>
</feature>
<dbReference type="SUPFAM" id="SSF52151">
    <property type="entry name" value="FabD/lysophospholipase-like"/>
    <property type="match status" value="1"/>
</dbReference>
<dbReference type="PANTHER" id="PTHR14226">
    <property type="entry name" value="NEUROPATHY TARGET ESTERASE/SWISS CHEESE D.MELANOGASTER"/>
    <property type="match status" value="1"/>
</dbReference>
<keyword evidence="7" id="KW-0732">Signal</keyword>
<evidence type="ECO:0000256" key="2">
    <source>
        <dbReference type="ARBA" id="ARBA00022801"/>
    </source>
</evidence>
<feature type="short sequence motif" description="GXGXXG" evidence="6">
    <location>
        <begin position="42"/>
        <end position="47"/>
    </location>
</feature>
<sequence>MNKTFSLFILLAIICTKQTIAQQNDTIPEYKYRPKIGLVLSGGGAKGMAHIGALKVIEELGIKPDYITGTSMGSIMGGLYAAGYKANELDSIIKEINWDNMLSDNIPLTKVVPEEKYYYKRFLFQFDLTKKGPVLPTGVVRGQGIAEEMNYLTWHMAGINDFDDYPIPFRCVASDLISGEPYVFKSGSLSTAMRSSMAIPSAFSPVLLDSMLLVDGGVLNNLPIKTCRQMGADIIIAVNVGIQGTPKVEDFKSIGDVLMGAAMIRSNYESKKSTEFVDIMIEPNLAAYSAASFFNGTEIIELGEIAARKKYIELSGLAEFMKQFPQRPECKIETNPQKLYIEDIKVEGLKRIKKQFVLGKFGLEKGHAYTKEEIKNGLHLLIGTRYIETVNYDLETGENGAILILKPQEAFPSKYNFSVHYDNVYKASAIFNIAMRNYIIRGSSYKFTGEISEYPQISTEYIDYLGSKQKTGDYIRAHWEVSPIPYIDEDGGEEIGNFKQSTTVLEAGFLFSPNVKRIIRAGAFYKRHQSKSASGIMDMLIDDVKKMGTQLWGFNLNYNKNSLNDHFFPTKGTLFDANFEYPIHIESIYEGSQESRDIMADYIDSPNDNYLKLSISFKHYIPLNKKINISYMASIGGATEDMGYTQYFYFGGLSSVKRYQDIPFIGMTAKEISAQQFLMGGINLRYEIMNNLYMGLRGNVIDYKTHYDKVSFAEFNTFGSKDVIYAGGICFSYQSILGPIEVGYGRNSLHTDNRWYFTAGFPF</sequence>
<dbReference type="Pfam" id="PF01734">
    <property type="entry name" value="Patatin"/>
    <property type="match status" value="1"/>
</dbReference>
<evidence type="ECO:0000256" key="1">
    <source>
        <dbReference type="ARBA" id="ARBA00004370"/>
    </source>
</evidence>
<dbReference type="InterPro" id="IPR050301">
    <property type="entry name" value="NTE"/>
</dbReference>
<dbReference type="GO" id="GO:0019867">
    <property type="term" value="C:outer membrane"/>
    <property type="evidence" value="ECO:0007669"/>
    <property type="project" value="InterPro"/>
</dbReference>
<evidence type="ECO:0000256" key="4">
    <source>
        <dbReference type="ARBA" id="ARBA00023098"/>
    </source>
</evidence>
<gene>
    <name evidence="9" type="ORF">OM074_06420</name>
</gene>
<proteinExistence type="predicted"/>
<dbReference type="InterPro" id="IPR000184">
    <property type="entry name" value="Bac_surfAg_D15"/>
</dbReference>
<name>A0AAE3SJA8_9BACT</name>
<keyword evidence="10" id="KW-1185">Reference proteome</keyword>
<dbReference type="CDD" id="cd07205">
    <property type="entry name" value="Pat_PNPLA6_PNPLA7_NTE1_like"/>
    <property type="match status" value="1"/>
</dbReference>
<dbReference type="PANTHER" id="PTHR14226:SF29">
    <property type="entry name" value="NEUROPATHY TARGET ESTERASE SWS"/>
    <property type="match status" value="1"/>
</dbReference>
<dbReference type="GO" id="GO:0016042">
    <property type="term" value="P:lipid catabolic process"/>
    <property type="evidence" value="ECO:0007669"/>
    <property type="project" value="UniProtKB-UniRule"/>
</dbReference>
<dbReference type="RefSeq" id="WP_301198564.1">
    <property type="nucleotide sequence ID" value="NZ_JAPDPI010000009.1"/>
</dbReference>
<dbReference type="Gene3D" id="2.40.160.50">
    <property type="entry name" value="membrane protein fhac: a member of the omp85/tpsb transporter family"/>
    <property type="match status" value="1"/>
</dbReference>
<feature type="short sequence motif" description="DGA/G" evidence="6">
    <location>
        <begin position="215"/>
        <end position="217"/>
    </location>
</feature>
<feature type="active site" description="Proton acceptor" evidence="6">
    <location>
        <position position="215"/>
    </location>
</feature>
<dbReference type="Gene3D" id="3.40.1090.10">
    <property type="entry name" value="Cytosolic phospholipase A2 catalytic domain"/>
    <property type="match status" value="2"/>
</dbReference>
<keyword evidence="2 6" id="KW-0378">Hydrolase</keyword>
<accession>A0AAE3SJA8</accession>
<organism evidence="9 10">
    <name type="scientific">Plebeiibacterium marinum</name>
    <dbReference type="NCBI Taxonomy" id="2992111"/>
    <lineage>
        <taxon>Bacteria</taxon>
        <taxon>Pseudomonadati</taxon>
        <taxon>Bacteroidota</taxon>
        <taxon>Bacteroidia</taxon>
        <taxon>Marinilabiliales</taxon>
        <taxon>Marinilabiliaceae</taxon>
        <taxon>Plebeiibacterium</taxon>
    </lineage>
</organism>
<comment type="caution">
    <text evidence="9">The sequence shown here is derived from an EMBL/GenBank/DDBJ whole genome shotgun (WGS) entry which is preliminary data.</text>
</comment>
<feature type="chain" id="PRO_5042029212" evidence="7">
    <location>
        <begin position="22"/>
        <end position="763"/>
    </location>
</feature>
<dbReference type="Pfam" id="PF01103">
    <property type="entry name" value="Omp85"/>
    <property type="match status" value="1"/>
</dbReference>
<keyword evidence="5" id="KW-0472">Membrane</keyword>
<dbReference type="GO" id="GO:0016787">
    <property type="term" value="F:hydrolase activity"/>
    <property type="evidence" value="ECO:0007669"/>
    <property type="project" value="UniProtKB-UniRule"/>
</dbReference>
<dbReference type="InterPro" id="IPR002641">
    <property type="entry name" value="PNPLA_dom"/>
</dbReference>
<evidence type="ECO:0000313" key="9">
    <source>
        <dbReference type="EMBL" id="MCW3805254.1"/>
    </source>
</evidence>
<keyword evidence="3 6" id="KW-0442">Lipid degradation</keyword>
<evidence type="ECO:0000256" key="7">
    <source>
        <dbReference type="SAM" id="SignalP"/>
    </source>
</evidence>
<evidence type="ECO:0000259" key="8">
    <source>
        <dbReference type="PROSITE" id="PS51635"/>
    </source>
</evidence>
<dbReference type="Gene3D" id="3.10.20.310">
    <property type="entry name" value="membrane protein fhac"/>
    <property type="match status" value="1"/>
</dbReference>
<evidence type="ECO:0000256" key="6">
    <source>
        <dbReference type="PROSITE-ProRule" id="PRU01161"/>
    </source>
</evidence>
<dbReference type="InterPro" id="IPR016035">
    <property type="entry name" value="Acyl_Trfase/lysoPLipase"/>
</dbReference>
<dbReference type="PROSITE" id="PS51635">
    <property type="entry name" value="PNPLA"/>
    <property type="match status" value="1"/>
</dbReference>
<protein>
    <submittedName>
        <fullName evidence="9">Patatin-like phospholipase family protein</fullName>
    </submittedName>
</protein>
<feature type="active site" description="Nucleophile" evidence="6">
    <location>
        <position position="71"/>
    </location>
</feature>
<reference evidence="9" key="1">
    <citation type="submission" date="2022-10" db="EMBL/GenBank/DDBJ databases">
        <authorList>
            <person name="Yu W.X."/>
        </authorList>
    </citation>
    <scope>NUCLEOTIDE SEQUENCE</scope>
    <source>
        <strain evidence="9">D04</strain>
    </source>
</reference>
<evidence type="ECO:0000256" key="5">
    <source>
        <dbReference type="ARBA" id="ARBA00023136"/>
    </source>
</evidence>
<feature type="short sequence motif" description="GXSXG" evidence="6">
    <location>
        <begin position="69"/>
        <end position="73"/>
    </location>
</feature>
<dbReference type="Proteomes" id="UP001207408">
    <property type="component" value="Unassembled WGS sequence"/>
</dbReference>
<evidence type="ECO:0000256" key="3">
    <source>
        <dbReference type="ARBA" id="ARBA00022963"/>
    </source>
</evidence>
<dbReference type="AlphaFoldDB" id="A0AAE3SJA8"/>
<keyword evidence="4 6" id="KW-0443">Lipid metabolism</keyword>
<comment type="subcellular location">
    <subcellularLocation>
        <location evidence="1">Membrane</location>
    </subcellularLocation>
</comment>
<evidence type="ECO:0000313" key="10">
    <source>
        <dbReference type="Proteomes" id="UP001207408"/>
    </source>
</evidence>
<dbReference type="EMBL" id="JAPDPI010000009">
    <property type="protein sequence ID" value="MCW3805254.1"/>
    <property type="molecule type" value="Genomic_DNA"/>
</dbReference>